<keyword evidence="12" id="KW-1185">Reference proteome</keyword>
<name>A0A2H9TIV3_9FUNG</name>
<evidence type="ECO:0000256" key="10">
    <source>
        <dbReference type="SAM" id="Phobius"/>
    </source>
</evidence>
<dbReference type="Gene3D" id="1.20.5.110">
    <property type="match status" value="1"/>
</dbReference>
<evidence type="ECO:0008006" key="13">
    <source>
        <dbReference type="Google" id="ProtNLM"/>
    </source>
</evidence>
<keyword evidence="7" id="KW-0175">Coiled coil</keyword>
<dbReference type="GO" id="GO:0015031">
    <property type="term" value="P:protein transport"/>
    <property type="evidence" value="ECO:0007669"/>
    <property type="project" value="UniProtKB-KW"/>
</dbReference>
<evidence type="ECO:0000256" key="2">
    <source>
        <dbReference type="ARBA" id="ARBA00009063"/>
    </source>
</evidence>
<evidence type="ECO:0000313" key="12">
    <source>
        <dbReference type="Proteomes" id="UP000240830"/>
    </source>
</evidence>
<feature type="region of interest" description="Disordered" evidence="9">
    <location>
        <begin position="34"/>
        <end position="56"/>
    </location>
</feature>
<comment type="caution">
    <text evidence="11">The sequence shown here is derived from an EMBL/GenBank/DDBJ whole genome shotgun (WGS) entry which is preliminary data.</text>
</comment>
<evidence type="ECO:0000256" key="4">
    <source>
        <dbReference type="ARBA" id="ARBA00022692"/>
    </source>
</evidence>
<feature type="transmembrane region" description="Helical" evidence="10">
    <location>
        <begin position="300"/>
        <end position="318"/>
    </location>
</feature>
<evidence type="ECO:0000256" key="9">
    <source>
        <dbReference type="SAM" id="MobiDB-lite"/>
    </source>
</evidence>
<evidence type="ECO:0000256" key="5">
    <source>
        <dbReference type="ARBA" id="ARBA00022927"/>
    </source>
</evidence>
<dbReference type="AlphaFoldDB" id="A0A2H9TIV3"/>
<dbReference type="STRING" id="1246581.A0A2H9TIV3"/>
<evidence type="ECO:0000256" key="7">
    <source>
        <dbReference type="ARBA" id="ARBA00023054"/>
    </source>
</evidence>
<evidence type="ECO:0000256" key="1">
    <source>
        <dbReference type="ARBA" id="ARBA00004211"/>
    </source>
</evidence>
<evidence type="ECO:0000256" key="8">
    <source>
        <dbReference type="ARBA" id="ARBA00023136"/>
    </source>
</evidence>
<dbReference type="EMBL" id="MTSL01000166">
    <property type="protein sequence ID" value="PJF17692.1"/>
    <property type="molecule type" value="Genomic_DNA"/>
</dbReference>
<keyword evidence="5" id="KW-0653">Protein transport</keyword>
<evidence type="ECO:0000256" key="6">
    <source>
        <dbReference type="ARBA" id="ARBA00022989"/>
    </source>
</evidence>
<protein>
    <recommendedName>
        <fullName evidence="13">t-SNARE coiled-coil homology domain-containing protein</fullName>
    </recommendedName>
</protein>
<dbReference type="PANTHER" id="PTHR15959">
    <property type="entry name" value="SYNTAXIN-18"/>
    <property type="match status" value="1"/>
</dbReference>
<dbReference type="GO" id="GO:0005783">
    <property type="term" value="C:endoplasmic reticulum"/>
    <property type="evidence" value="ECO:0007669"/>
    <property type="project" value="TreeGrafter"/>
</dbReference>
<dbReference type="GO" id="GO:0006890">
    <property type="term" value="P:retrograde vesicle-mediated transport, Golgi to endoplasmic reticulum"/>
    <property type="evidence" value="ECO:0007669"/>
    <property type="project" value="TreeGrafter"/>
</dbReference>
<comment type="subcellular location">
    <subcellularLocation>
        <location evidence="1">Membrane</location>
        <topology evidence="1">Single-pass type IV membrane protein</topology>
    </subcellularLocation>
</comment>
<dbReference type="OrthoDB" id="342981at2759"/>
<comment type="similarity">
    <text evidence="2">Belongs to the syntaxin family.</text>
</comment>
<gene>
    <name evidence="11" type="ORF">PSACC_02492</name>
</gene>
<organism evidence="11 12">
    <name type="scientific">Paramicrosporidium saccamoebae</name>
    <dbReference type="NCBI Taxonomy" id="1246581"/>
    <lineage>
        <taxon>Eukaryota</taxon>
        <taxon>Fungi</taxon>
        <taxon>Fungi incertae sedis</taxon>
        <taxon>Cryptomycota</taxon>
        <taxon>Cryptomycota incertae sedis</taxon>
        <taxon>Paramicrosporidium</taxon>
    </lineage>
</organism>
<dbReference type="Proteomes" id="UP000240830">
    <property type="component" value="Unassembled WGS sequence"/>
</dbReference>
<evidence type="ECO:0000256" key="3">
    <source>
        <dbReference type="ARBA" id="ARBA00022448"/>
    </source>
</evidence>
<dbReference type="PANTHER" id="PTHR15959:SF0">
    <property type="entry name" value="SYNTAXIN-18"/>
    <property type="match status" value="1"/>
</dbReference>
<keyword evidence="6 10" id="KW-1133">Transmembrane helix</keyword>
<evidence type="ECO:0000313" key="11">
    <source>
        <dbReference type="EMBL" id="PJF17692.1"/>
    </source>
</evidence>
<reference evidence="11 12" key="1">
    <citation type="submission" date="2016-10" db="EMBL/GenBank/DDBJ databases">
        <title>The genome of Paramicrosporidium saccamoebae is the missing link in understanding Cryptomycota and Microsporidia evolution.</title>
        <authorList>
            <person name="Quandt C.A."/>
            <person name="Beaudet D."/>
            <person name="Corsaro D."/>
            <person name="Michel R."/>
            <person name="Corradi N."/>
            <person name="James T."/>
        </authorList>
    </citation>
    <scope>NUCLEOTIDE SEQUENCE [LARGE SCALE GENOMIC DNA]</scope>
    <source>
        <strain evidence="11 12">KSL3</strain>
    </source>
</reference>
<sequence>MAIDRTQDLLDLFESAVPSNASVSGIRNRHKKERFAVEDQESPSPTAEVFSDSDMERTTPPATFMSEATNIVSVVWFHFTLQLGEITQAERLLKAATAAKSAVGPEFQPIFNICLLRISTLQKIAADLASGILERLLDQHEEALVWFLNHRVSNLSRDFESYQSQLEKKEKEVYRIRQMRKTALASSRPATMELQTEPTSVSMDQFVEGYGIPAEKMQALQLENDALVREYMDMQEQVSTTQASLNDIARLQSTLQEQLVYQAAQIDCLYDDAATTVDTVRKANTHLNQAASRQSTSVKLFIWFIFFASLFVLLLHRVNCGRVYGQVKESRMDNDTPVTVYLSR</sequence>
<keyword evidence="8 10" id="KW-0472">Membrane</keyword>
<dbReference type="GO" id="GO:0031201">
    <property type="term" value="C:SNARE complex"/>
    <property type="evidence" value="ECO:0007669"/>
    <property type="project" value="TreeGrafter"/>
</dbReference>
<accession>A0A2H9TIV3</accession>
<keyword evidence="4 10" id="KW-0812">Transmembrane</keyword>
<keyword evidence="3" id="KW-0813">Transport</keyword>
<proteinExistence type="inferred from homology"/>